<evidence type="ECO:0000313" key="2">
    <source>
        <dbReference type="Proteomes" id="UP000886858"/>
    </source>
</evidence>
<dbReference type="EMBL" id="DWYY01000034">
    <property type="protein sequence ID" value="HJA92008.1"/>
    <property type="molecule type" value="Genomic_DNA"/>
</dbReference>
<organism evidence="1 2">
    <name type="scientific">Candidatus Eisenbergiella merdipullorum</name>
    <dbReference type="NCBI Taxonomy" id="2838553"/>
    <lineage>
        <taxon>Bacteria</taxon>
        <taxon>Bacillati</taxon>
        <taxon>Bacillota</taxon>
        <taxon>Clostridia</taxon>
        <taxon>Lachnospirales</taxon>
        <taxon>Lachnospiraceae</taxon>
        <taxon>Eisenbergiella</taxon>
    </lineage>
</organism>
<proteinExistence type="predicted"/>
<reference evidence="1" key="2">
    <citation type="submission" date="2021-04" db="EMBL/GenBank/DDBJ databases">
        <authorList>
            <person name="Gilroy R."/>
        </authorList>
    </citation>
    <scope>NUCLEOTIDE SEQUENCE</scope>
    <source>
        <strain evidence="1">CHK179-7159</strain>
    </source>
</reference>
<protein>
    <submittedName>
        <fullName evidence="1">DUF3006 domain-containing protein</fullName>
    </submittedName>
</protein>
<name>A0A9D2KYX8_9FIRM</name>
<dbReference type="Pfam" id="PF11213">
    <property type="entry name" value="DUF3006"/>
    <property type="match status" value="1"/>
</dbReference>
<dbReference type="Proteomes" id="UP000886858">
    <property type="component" value="Unassembled WGS sequence"/>
</dbReference>
<dbReference type="Gene3D" id="6.20.120.50">
    <property type="match status" value="1"/>
</dbReference>
<sequence length="80" mass="9377">MKKENEKTKRQLIVDRKEGEYAVCEQTDKRMISLPLTQLPAGIREGDVLAEENGKYWIDRAATQKRKKEVDAKRRRLFGN</sequence>
<accession>A0A9D2KYX8</accession>
<gene>
    <name evidence="1" type="ORF">H9717_02625</name>
</gene>
<reference evidence="1" key="1">
    <citation type="journal article" date="2021" name="PeerJ">
        <title>Extensive microbial diversity within the chicken gut microbiome revealed by metagenomics and culture.</title>
        <authorList>
            <person name="Gilroy R."/>
            <person name="Ravi A."/>
            <person name="Getino M."/>
            <person name="Pursley I."/>
            <person name="Horton D.L."/>
            <person name="Alikhan N.F."/>
            <person name="Baker D."/>
            <person name="Gharbi K."/>
            <person name="Hall N."/>
            <person name="Watson M."/>
            <person name="Adriaenssens E.M."/>
            <person name="Foster-Nyarko E."/>
            <person name="Jarju S."/>
            <person name="Secka A."/>
            <person name="Antonio M."/>
            <person name="Oren A."/>
            <person name="Chaudhuri R.R."/>
            <person name="La Ragione R."/>
            <person name="Hildebrand F."/>
            <person name="Pallen M.J."/>
        </authorList>
    </citation>
    <scope>NUCLEOTIDE SEQUENCE</scope>
    <source>
        <strain evidence="1">CHK179-7159</strain>
    </source>
</reference>
<evidence type="ECO:0000313" key="1">
    <source>
        <dbReference type="EMBL" id="HJA92008.1"/>
    </source>
</evidence>
<dbReference type="AlphaFoldDB" id="A0A9D2KYX8"/>
<dbReference type="InterPro" id="IPR021377">
    <property type="entry name" value="DUF3006"/>
</dbReference>
<comment type="caution">
    <text evidence="1">The sequence shown here is derived from an EMBL/GenBank/DDBJ whole genome shotgun (WGS) entry which is preliminary data.</text>
</comment>